<dbReference type="EMBL" id="CP029145">
    <property type="protein sequence ID" value="AWM35306.1"/>
    <property type="molecule type" value="Genomic_DNA"/>
</dbReference>
<dbReference type="Pfam" id="PF01713">
    <property type="entry name" value="Smr"/>
    <property type="match status" value="1"/>
</dbReference>
<keyword evidence="3" id="KW-1185">Reference proteome</keyword>
<dbReference type="InterPro" id="IPR002625">
    <property type="entry name" value="Smr_dom"/>
</dbReference>
<dbReference type="PROSITE" id="PS50828">
    <property type="entry name" value="SMR"/>
    <property type="match status" value="1"/>
</dbReference>
<protein>
    <recommendedName>
        <fullName evidence="1">Smr domain-containing protein</fullName>
    </recommendedName>
</protein>
<dbReference type="Proteomes" id="UP000245999">
    <property type="component" value="Chromosome"/>
</dbReference>
<feature type="domain" description="Smr" evidence="1">
    <location>
        <begin position="1"/>
        <end position="50"/>
    </location>
</feature>
<dbReference type="InterPro" id="IPR036063">
    <property type="entry name" value="Smr_dom_sf"/>
</dbReference>
<evidence type="ECO:0000313" key="3">
    <source>
        <dbReference type="Proteomes" id="UP000245999"/>
    </source>
</evidence>
<name>A0A2Z3GV25_9BACT</name>
<dbReference type="OrthoDB" id="1524810at2"/>
<evidence type="ECO:0000259" key="1">
    <source>
        <dbReference type="PROSITE" id="PS50828"/>
    </source>
</evidence>
<accession>A0A2Z3GV25</accession>
<dbReference type="KEGG" id="hnv:DDQ68_05560"/>
<sequence length="50" mass="5933">MHEIVFIHGMGNGTLRKEIHRQLSRNKDIKFFEDSRKEKFGYGATLVRLK</sequence>
<proteinExistence type="predicted"/>
<reference evidence="3" key="1">
    <citation type="submission" date="2018-04" db="EMBL/GenBank/DDBJ databases">
        <title>Complete genome of Antarctic heterotrophic bacterium Hymenobacter nivis.</title>
        <authorList>
            <person name="Terashima M."/>
        </authorList>
    </citation>
    <scope>NUCLEOTIDE SEQUENCE [LARGE SCALE GENOMIC DNA]</scope>
    <source>
        <strain evidence="3">NBRC 111535</strain>
    </source>
</reference>
<evidence type="ECO:0000313" key="2">
    <source>
        <dbReference type="EMBL" id="AWM35306.1"/>
    </source>
</evidence>
<dbReference type="AlphaFoldDB" id="A0A2Z3GV25"/>
<organism evidence="2 3">
    <name type="scientific">Hymenobacter nivis</name>
    <dbReference type="NCBI Taxonomy" id="1850093"/>
    <lineage>
        <taxon>Bacteria</taxon>
        <taxon>Pseudomonadati</taxon>
        <taxon>Bacteroidota</taxon>
        <taxon>Cytophagia</taxon>
        <taxon>Cytophagales</taxon>
        <taxon>Hymenobacteraceae</taxon>
        <taxon>Hymenobacter</taxon>
    </lineage>
</organism>
<dbReference type="Gene3D" id="3.30.1370.110">
    <property type="match status" value="1"/>
</dbReference>
<gene>
    <name evidence="2" type="ORF">DDQ68_05560</name>
</gene>